<dbReference type="Proteomes" id="UP000248916">
    <property type="component" value="Unassembled WGS sequence"/>
</dbReference>
<feature type="transmembrane region" description="Helical" evidence="8">
    <location>
        <begin position="160"/>
        <end position="178"/>
    </location>
</feature>
<protein>
    <submittedName>
        <fullName evidence="9">Putative branched-subunit amino acid permease</fullName>
    </submittedName>
</protein>
<reference evidence="9 10" key="1">
    <citation type="submission" date="2018-06" db="EMBL/GenBank/DDBJ databases">
        <title>Genomic Encyclopedia of Archaeal and Bacterial Type Strains, Phase II (KMG-II): from individual species to whole genera.</title>
        <authorList>
            <person name="Goeker M."/>
        </authorList>
    </citation>
    <scope>NUCLEOTIDE SEQUENCE [LARGE SCALE GENOMIC DNA]</scope>
    <source>
        <strain evidence="9 10">DSM 22009</strain>
    </source>
</reference>
<feature type="transmembrane region" description="Helical" evidence="8">
    <location>
        <begin position="128"/>
        <end position="154"/>
    </location>
</feature>
<evidence type="ECO:0000256" key="7">
    <source>
        <dbReference type="ARBA" id="ARBA00023136"/>
    </source>
</evidence>
<dbReference type="GO" id="GO:0005886">
    <property type="term" value="C:plasma membrane"/>
    <property type="evidence" value="ECO:0007669"/>
    <property type="project" value="UniProtKB-SubCell"/>
</dbReference>
<keyword evidence="6 8" id="KW-1133">Transmembrane helix</keyword>
<dbReference type="InterPro" id="IPR011606">
    <property type="entry name" value="Brnchd-chn_aa_trnsp_permease"/>
</dbReference>
<evidence type="ECO:0000256" key="3">
    <source>
        <dbReference type="ARBA" id="ARBA00022448"/>
    </source>
</evidence>
<keyword evidence="7 8" id="KW-0472">Membrane</keyword>
<evidence type="ECO:0000256" key="6">
    <source>
        <dbReference type="ARBA" id="ARBA00022989"/>
    </source>
</evidence>
<comment type="similarity">
    <text evidence="2">Belongs to the AzlC family.</text>
</comment>
<feature type="transmembrane region" description="Helical" evidence="8">
    <location>
        <begin position="185"/>
        <end position="206"/>
    </location>
</feature>
<name>A0A2W7N812_9RHOB</name>
<evidence type="ECO:0000256" key="8">
    <source>
        <dbReference type="SAM" id="Phobius"/>
    </source>
</evidence>
<comment type="subcellular location">
    <subcellularLocation>
        <location evidence="1">Cell membrane</location>
        <topology evidence="1">Multi-pass membrane protein</topology>
    </subcellularLocation>
</comment>
<gene>
    <name evidence="9" type="ORF">LX81_01924</name>
</gene>
<organism evidence="9 10">
    <name type="scientific">Palleronia aestuarii</name>
    <dbReference type="NCBI Taxonomy" id="568105"/>
    <lineage>
        <taxon>Bacteria</taxon>
        <taxon>Pseudomonadati</taxon>
        <taxon>Pseudomonadota</taxon>
        <taxon>Alphaproteobacteria</taxon>
        <taxon>Rhodobacterales</taxon>
        <taxon>Roseobacteraceae</taxon>
        <taxon>Palleronia</taxon>
    </lineage>
</organism>
<comment type="caution">
    <text evidence="9">The sequence shown here is derived from an EMBL/GenBank/DDBJ whole genome shotgun (WGS) entry which is preliminary data.</text>
</comment>
<dbReference type="PANTHER" id="PTHR34979">
    <property type="entry name" value="INNER MEMBRANE PROTEIN YGAZ"/>
    <property type="match status" value="1"/>
</dbReference>
<dbReference type="PANTHER" id="PTHR34979:SF1">
    <property type="entry name" value="INNER MEMBRANE PROTEIN YGAZ"/>
    <property type="match status" value="1"/>
</dbReference>
<dbReference type="Pfam" id="PF03591">
    <property type="entry name" value="AzlC"/>
    <property type="match status" value="1"/>
</dbReference>
<evidence type="ECO:0000256" key="1">
    <source>
        <dbReference type="ARBA" id="ARBA00004651"/>
    </source>
</evidence>
<evidence type="ECO:0000256" key="4">
    <source>
        <dbReference type="ARBA" id="ARBA00022475"/>
    </source>
</evidence>
<evidence type="ECO:0000313" key="9">
    <source>
        <dbReference type="EMBL" id="PZX16555.1"/>
    </source>
</evidence>
<keyword evidence="4" id="KW-1003">Cell membrane</keyword>
<feature type="transmembrane region" description="Helical" evidence="8">
    <location>
        <begin position="54"/>
        <end position="78"/>
    </location>
</feature>
<dbReference type="AlphaFoldDB" id="A0A2W7N812"/>
<proteinExistence type="inferred from homology"/>
<sequence>MMDAMKRGALAILPLAFGAAIYGFAFGLLAAQVGFPWWGVGLMSASIHAGSSQIVAVEQFATTGTVLGAVLAGAALNLRYVGMIAALSDVLDGLPLRWKLLAIHMTGDENWALTMAERAKSPEIGAPFLLGSGLVMICVWTGSTAVGALIGAVLPDLERFGLGFAFTAAFIAMARGLWRGRSQIVPWIVAAGITVGVVSLGVPQAYGIVAGALAGLGARAVSRRRAEAVA</sequence>
<evidence type="ECO:0000256" key="5">
    <source>
        <dbReference type="ARBA" id="ARBA00022692"/>
    </source>
</evidence>
<keyword evidence="10" id="KW-1185">Reference proteome</keyword>
<evidence type="ECO:0000256" key="2">
    <source>
        <dbReference type="ARBA" id="ARBA00010735"/>
    </source>
</evidence>
<accession>A0A2W7N812</accession>
<dbReference type="GO" id="GO:1903785">
    <property type="term" value="P:L-valine transmembrane transport"/>
    <property type="evidence" value="ECO:0007669"/>
    <property type="project" value="TreeGrafter"/>
</dbReference>
<keyword evidence="3" id="KW-0813">Transport</keyword>
<keyword evidence="5 8" id="KW-0812">Transmembrane</keyword>
<evidence type="ECO:0000313" key="10">
    <source>
        <dbReference type="Proteomes" id="UP000248916"/>
    </source>
</evidence>
<dbReference type="EMBL" id="QKZL01000006">
    <property type="protein sequence ID" value="PZX16555.1"/>
    <property type="molecule type" value="Genomic_DNA"/>
</dbReference>